<dbReference type="InterPro" id="IPR018247">
    <property type="entry name" value="EF_Hand_1_Ca_BS"/>
</dbReference>
<dbReference type="Pfam" id="PF13499">
    <property type="entry name" value="EF-hand_7"/>
    <property type="match status" value="1"/>
</dbReference>
<name>L1IFW0_GUITC</name>
<dbReference type="AlphaFoldDB" id="L1IFW0"/>
<protein>
    <recommendedName>
        <fullName evidence="3">EF-hand domain-containing protein</fullName>
    </recommendedName>
</protein>
<dbReference type="GeneID" id="17291473"/>
<evidence type="ECO:0000313" key="4">
    <source>
        <dbReference type="EMBL" id="EKX34774.1"/>
    </source>
</evidence>
<dbReference type="RefSeq" id="XP_005821754.1">
    <property type="nucleotide sequence ID" value="XM_005821697.1"/>
</dbReference>
<dbReference type="InterPro" id="IPR002048">
    <property type="entry name" value="EF_hand_dom"/>
</dbReference>
<accession>L1IFW0</accession>
<dbReference type="KEGG" id="gtt:GUITHDRAFT_119085"/>
<dbReference type="SMART" id="SM00054">
    <property type="entry name" value="EFh"/>
    <property type="match status" value="2"/>
</dbReference>
<evidence type="ECO:0000313" key="5">
    <source>
        <dbReference type="EnsemblProtists" id="EKX34774"/>
    </source>
</evidence>
<reference evidence="6" key="2">
    <citation type="submission" date="2012-11" db="EMBL/GenBank/DDBJ databases">
        <authorList>
            <person name="Kuo A."/>
            <person name="Curtis B.A."/>
            <person name="Tanifuji G."/>
            <person name="Burki F."/>
            <person name="Gruber A."/>
            <person name="Irimia M."/>
            <person name="Maruyama S."/>
            <person name="Arias M.C."/>
            <person name="Ball S.G."/>
            <person name="Gile G.H."/>
            <person name="Hirakawa Y."/>
            <person name="Hopkins J.F."/>
            <person name="Rensing S.A."/>
            <person name="Schmutz J."/>
            <person name="Symeonidi A."/>
            <person name="Elias M."/>
            <person name="Eveleigh R.J."/>
            <person name="Herman E.K."/>
            <person name="Klute M.J."/>
            <person name="Nakayama T."/>
            <person name="Obornik M."/>
            <person name="Reyes-Prieto A."/>
            <person name="Armbrust E.V."/>
            <person name="Aves S.J."/>
            <person name="Beiko R.G."/>
            <person name="Coutinho P."/>
            <person name="Dacks J.B."/>
            <person name="Durnford D.G."/>
            <person name="Fast N.M."/>
            <person name="Green B.R."/>
            <person name="Grisdale C."/>
            <person name="Hempe F."/>
            <person name="Henrissat B."/>
            <person name="Hoppner M.P."/>
            <person name="Ishida K.-I."/>
            <person name="Kim E."/>
            <person name="Koreny L."/>
            <person name="Kroth P.G."/>
            <person name="Liu Y."/>
            <person name="Malik S.-B."/>
            <person name="Maier U.G."/>
            <person name="McRose D."/>
            <person name="Mock T."/>
            <person name="Neilson J.A."/>
            <person name="Onodera N.T."/>
            <person name="Poole A.M."/>
            <person name="Pritham E.J."/>
            <person name="Richards T.A."/>
            <person name="Rocap G."/>
            <person name="Roy S.W."/>
            <person name="Sarai C."/>
            <person name="Schaack S."/>
            <person name="Shirato S."/>
            <person name="Slamovits C.H."/>
            <person name="Spencer D.F."/>
            <person name="Suzuki S."/>
            <person name="Worden A.Z."/>
            <person name="Zauner S."/>
            <person name="Barry K."/>
            <person name="Bell C."/>
            <person name="Bharti A.K."/>
            <person name="Crow J.A."/>
            <person name="Grimwood J."/>
            <person name="Kramer R."/>
            <person name="Lindquist E."/>
            <person name="Lucas S."/>
            <person name="Salamov A."/>
            <person name="McFadden G.I."/>
            <person name="Lane C.E."/>
            <person name="Keeling P.J."/>
            <person name="Gray M.W."/>
            <person name="Grigoriev I.V."/>
            <person name="Archibald J.M."/>
        </authorList>
    </citation>
    <scope>NUCLEOTIDE SEQUENCE</scope>
    <source>
        <strain evidence="6">CCMP2712</strain>
    </source>
</reference>
<evidence type="ECO:0000256" key="1">
    <source>
        <dbReference type="ARBA" id="ARBA00022837"/>
    </source>
</evidence>
<reference evidence="4 6" key="1">
    <citation type="journal article" date="2012" name="Nature">
        <title>Algal genomes reveal evolutionary mosaicism and the fate of nucleomorphs.</title>
        <authorList>
            <consortium name="DOE Joint Genome Institute"/>
            <person name="Curtis B.A."/>
            <person name="Tanifuji G."/>
            <person name="Burki F."/>
            <person name="Gruber A."/>
            <person name="Irimia M."/>
            <person name="Maruyama S."/>
            <person name="Arias M.C."/>
            <person name="Ball S.G."/>
            <person name="Gile G.H."/>
            <person name="Hirakawa Y."/>
            <person name="Hopkins J.F."/>
            <person name="Kuo A."/>
            <person name="Rensing S.A."/>
            <person name="Schmutz J."/>
            <person name="Symeonidi A."/>
            <person name="Elias M."/>
            <person name="Eveleigh R.J."/>
            <person name="Herman E.K."/>
            <person name="Klute M.J."/>
            <person name="Nakayama T."/>
            <person name="Obornik M."/>
            <person name="Reyes-Prieto A."/>
            <person name="Armbrust E.V."/>
            <person name="Aves S.J."/>
            <person name="Beiko R.G."/>
            <person name="Coutinho P."/>
            <person name="Dacks J.B."/>
            <person name="Durnford D.G."/>
            <person name="Fast N.M."/>
            <person name="Green B.R."/>
            <person name="Grisdale C.J."/>
            <person name="Hempel F."/>
            <person name="Henrissat B."/>
            <person name="Hoppner M.P."/>
            <person name="Ishida K."/>
            <person name="Kim E."/>
            <person name="Koreny L."/>
            <person name="Kroth P.G."/>
            <person name="Liu Y."/>
            <person name="Malik S.B."/>
            <person name="Maier U.G."/>
            <person name="McRose D."/>
            <person name="Mock T."/>
            <person name="Neilson J.A."/>
            <person name="Onodera N.T."/>
            <person name="Poole A.M."/>
            <person name="Pritham E.J."/>
            <person name="Richards T.A."/>
            <person name="Rocap G."/>
            <person name="Roy S.W."/>
            <person name="Sarai C."/>
            <person name="Schaack S."/>
            <person name="Shirato S."/>
            <person name="Slamovits C.H."/>
            <person name="Spencer D.F."/>
            <person name="Suzuki S."/>
            <person name="Worden A.Z."/>
            <person name="Zauner S."/>
            <person name="Barry K."/>
            <person name="Bell C."/>
            <person name="Bharti A.K."/>
            <person name="Crow J.A."/>
            <person name="Grimwood J."/>
            <person name="Kramer R."/>
            <person name="Lindquist E."/>
            <person name="Lucas S."/>
            <person name="Salamov A."/>
            <person name="McFadden G.I."/>
            <person name="Lane C.E."/>
            <person name="Keeling P.J."/>
            <person name="Gray M.W."/>
            <person name="Grigoriev I.V."/>
            <person name="Archibald J.M."/>
        </authorList>
    </citation>
    <scope>NUCLEOTIDE SEQUENCE</scope>
    <source>
        <strain evidence="4 6">CCMP2712</strain>
    </source>
</reference>
<keyword evidence="6" id="KW-1185">Reference proteome</keyword>
<keyword evidence="1" id="KW-0106">Calcium</keyword>
<dbReference type="PaxDb" id="55529-EKX34774"/>
<dbReference type="OrthoDB" id="191686at2759"/>
<evidence type="ECO:0000259" key="3">
    <source>
        <dbReference type="PROSITE" id="PS50222"/>
    </source>
</evidence>
<dbReference type="EMBL" id="JH993103">
    <property type="protein sequence ID" value="EKX34774.1"/>
    <property type="molecule type" value="Genomic_DNA"/>
</dbReference>
<dbReference type="EnsemblProtists" id="EKX34774">
    <property type="protein sequence ID" value="EKX34774"/>
    <property type="gene ID" value="GUITHDRAFT_119085"/>
</dbReference>
<dbReference type="CDD" id="cd00051">
    <property type="entry name" value="EFh"/>
    <property type="match status" value="1"/>
</dbReference>
<organism evidence="4">
    <name type="scientific">Guillardia theta (strain CCMP2712)</name>
    <name type="common">Cryptophyte</name>
    <dbReference type="NCBI Taxonomy" id="905079"/>
    <lineage>
        <taxon>Eukaryota</taxon>
        <taxon>Cryptophyceae</taxon>
        <taxon>Pyrenomonadales</taxon>
        <taxon>Geminigeraceae</taxon>
        <taxon>Guillardia</taxon>
    </lineage>
</organism>
<dbReference type="Gene3D" id="1.10.238.10">
    <property type="entry name" value="EF-hand"/>
    <property type="match status" value="1"/>
</dbReference>
<dbReference type="GO" id="GO:0005509">
    <property type="term" value="F:calcium ion binding"/>
    <property type="evidence" value="ECO:0007669"/>
    <property type="project" value="InterPro"/>
</dbReference>
<feature type="domain" description="EF-hand" evidence="3">
    <location>
        <begin position="42"/>
        <end position="77"/>
    </location>
</feature>
<dbReference type="Proteomes" id="UP000011087">
    <property type="component" value="Unassembled WGS sequence"/>
</dbReference>
<evidence type="ECO:0000256" key="2">
    <source>
        <dbReference type="SAM" id="MobiDB-lite"/>
    </source>
</evidence>
<sequence length="183" mass="20501">MGVQTSKSESAGWVLMGRCGGTAAIELLDARAAEGTLEGFKFDADICRQAFNYYDKDRSGFLDLQELMKLAEVLWDTFYPNGPKIDEPTKMYMVKEIMAGTDNNKDSRISFQEFLPWYKRMAEKHWRATHRKEPSPAPKVKLGAAQTPKLPDPPAKTGAAVQFKCVLTNETYYGIPCKCSSLS</sequence>
<reference evidence="5" key="3">
    <citation type="submission" date="2016-03" db="UniProtKB">
        <authorList>
            <consortium name="EnsemblProtists"/>
        </authorList>
    </citation>
    <scope>IDENTIFICATION</scope>
</reference>
<proteinExistence type="predicted"/>
<dbReference type="PROSITE" id="PS00018">
    <property type="entry name" value="EF_HAND_1"/>
    <property type="match status" value="1"/>
</dbReference>
<evidence type="ECO:0000313" key="6">
    <source>
        <dbReference type="Proteomes" id="UP000011087"/>
    </source>
</evidence>
<dbReference type="InterPro" id="IPR011992">
    <property type="entry name" value="EF-hand-dom_pair"/>
</dbReference>
<dbReference type="SUPFAM" id="SSF47473">
    <property type="entry name" value="EF-hand"/>
    <property type="match status" value="1"/>
</dbReference>
<feature type="region of interest" description="Disordered" evidence="2">
    <location>
        <begin position="128"/>
        <end position="153"/>
    </location>
</feature>
<dbReference type="PROSITE" id="PS50222">
    <property type="entry name" value="EF_HAND_2"/>
    <property type="match status" value="1"/>
</dbReference>
<gene>
    <name evidence="4" type="ORF">GUITHDRAFT_119085</name>
</gene>
<dbReference type="HOGENOM" id="CLU_1477760_0_0_1"/>